<dbReference type="OrthoDB" id="6273191at2759"/>
<sequence>MTVDSLPDTIDLISDDSTEIDGSGETSDICARNDEISEAVYHLEKDSNKHQRHLTRQKNGFNMFLSGYLNDASEETWGQPSFLVNNGHWSSNDFPSNSDNSYLRDDITFTDSNSNIHRLHEKRSRLSESLPVSESWRDNFEGRGPNICSPYQRSATTSSAPFERAYSQNLPGARGGNTALESFGNQEDTLSLLAQSGCVKLDDSAMFASTPGDTSGSSLIFVVKYILLCIFSLHYQRRINENVDNDAFEEA</sequence>
<evidence type="ECO:0000313" key="2">
    <source>
        <dbReference type="EMBL" id="VDN12015.1"/>
    </source>
</evidence>
<dbReference type="EMBL" id="UYRU01052799">
    <property type="protein sequence ID" value="VDN12015.1"/>
    <property type="molecule type" value="Genomic_DNA"/>
</dbReference>
<name>A0A3P7L3Q3_DIBLA</name>
<protein>
    <submittedName>
        <fullName evidence="2">Uncharacterized protein</fullName>
    </submittedName>
</protein>
<evidence type="ECO:0000313" key="3">
    <source>
        <dbReference type="Proteomes" id="UP000281553"/>
    </source>
</evidence>
<proteinExistence type="predicted"/>
<reference evidence="2 3" key="1">
    <citation type="submission" date="2018-11" db="EMBL/GenBank/DDBJ databases">
        <authorList>
            <consortium name="Pathogen Informatics"/>
        </authorList>
    </citation>
    <scope>NUCLEOTIDE SEQUENCE [LARGE SCALE GENOMIC DNA]</scope>
</reference>
<keyword evidence="3" id="KW-1185">Reference proteome</keyword>
<dbReference type="AlphaFoldDB" id="A0A3P7L3Q3"/>
<gene>
    <name evidence="2" type="ORF">DILT_LOCUS7846</name>
</gene>
<accession>A0A3P7L3Q3</accession>
<feature type="region of interest" description="Disordered" evidence="1">
    <location>
        <begin position="1"/>
        <end position="27"/>
    </location>
</feature>
<organism evidence="2 3">
    <name type="scientific">Dibothriocephalus latus</name>
    <name type="common">Fish tapeworm</name>
    <name type="synonym">Diphyllobothrium latum</name>
    <dbReference type="NCBI Taxonomy" id="60516"/>
    <lineage>
        <taxon>Eukaryota</taxon>
        <taxon>Metazoa</taxon>
        <taxon>Spiralia</taxon>
        <taxon>Lophotrochozoa</taxon>
        <taxon>Platyhelminthes</taxon>
        <taxon>Cestoda</taxon>
        <taxon>Eucestoda</taxon>
        <taxon>Diphyllobothriidea</taxon>
        <taxon>Diphyllobothriidae</taxon>
        <taxon>Dibothriocephalus</taxon>
    </lineage>
</organism>
<dbReference type="Proteomes" id="UP000281553">
    <property type="component" value="Unassembled WGS sequence"/>
</dbReference>
<evidence type="ECO:0000256" key="1">
    <source>
        <dbReference type="SAM" id="MobiDB-lite"/>
    </source>
</evidence>